<dbReference type="GO" id="GO:0046417">
    <property type="term" value="P:chorismate metabolic process"/>
    <property type="evidence" value="ECO:0007669"/>
    <property type="project" value="InterPro"/>
</dbReference>
<dbReference type="RefSeq" id="WP_084429926.1">
    <property type="nucleotide sequence ID" value="NZ_FWXV01000005.1"/>
</dbReference>
<keyword evidence="1" id="KW-0732">Signal</keyword>
<evidence type="ECO:0000259" key="2">
    <source>
        <dbReference type="PROSITE" id="PS51168"/>
    </source>
</evidence>
<dbReference type="AlphaFoldDB" id="A0A1W2F7E6"/>
<evidence type="ECO:0000313" key="3">
    <source>
        <dbReference type="EMBL" id="SMD17722.1"/>
    </source>
</evidence>
<evidence type="ECO:0000256" key="1">
    <source>
        <dbReference type="ARBA" id="ARBA00022729"/>
    </source>
</evidence>
<dbReference type="EMBL" id="FWXV01000005">
    <property type="protein sequence ID" value="SMD17722.1"/>
    <property type="molecule type" value="Genomic_DNA"/>
</dbReference>
<dbReference type="InterPro" id="IPR008240">
    <property type="entry name" value="Chorismate_mutase_periplasmic"/>
</dbReference>
<keyword evidence="4" id="KW-1185">Reference proteome</keyword>
<dbReference type="UniPathway" id="UPA00120">
    <property type="reaction ID" value="UER00203"/>
</dbReference>
<dbReference type="Gene3D" id="1.20.59.10">
    <property type="entry name" value="Chorismate mutase"/>
    <property type="match status" value="1"/>
</dbReference>
<dbReference type="OrthoDB" id="3825510at2"/>
<protein>
    <submittedName>
        <fullName evidence="3">Chorismate mutase</fullName>
    </submittedName>
</protein>
<dbReference type="SUPFAM" id="SSF48600">
    <property type="entry name" value="Chorismate mutase II"/>
    <property type="match status" value="1"/>
</dbReference>
<feature type="domain" description="Chorismate mutase" evidence="2">
    <location>
        <begin position="1"/>
        <end position="86"/>
    </location>
</feature>
<accession>A0A1W2F7E6</accession>
<dbReference type="InterPro" id="IPR002701">
    <property type="entry name" value="CM_II_prokaryot"/>
</dbReference>
<evidence type="ECO:0000313" key="4">
    <source>
        <dbReference type="Proteomes" id="UP000192674"/>
    </source>
</evidence>
<dbReference type="Proteomes" id="UP000192674">
    <property type="component" value="Unassembled WGS sequence"/>
</dbReference>
<dbReference type="GO" id="GO:0004106">
    <property type="term" value="F:chorismate mutase activity"/>
    <property type="evidence" value="ECO:0007669"/>
    <property type="project" value="InterPro"/>
</dbReference>
<dbReference type="Pfam" id="PF01817">
    <property type="entry name" value="CM_2"/>
    <property type="match status" value="1"/>
</dbReference>
<dbReference type="NCBIfam" id="TIGR01806">
    <property type="entry name" value="CM_mono2"/>
    <property type="match status" value="1"/>
</dbReference>
<organism evidence="3 4">
    <name type="scientific">Kibdelosporangium aridum</name>
    <dbReference type="NCBI Taxonomy" id="2030"/>
    <lineage>
        <taxon>Bacteria</taxon>
        <taxon>Bacillati</taxon>
        <taxon>Actinomycetota</taxon>
        <taxon>Actinomycetes</taxon>
        <taxon>Pseudonocardiales</taxon>
        <taxon>Pseudonocardiaceae</taxon>
        <taxon>Kibdelosporangium</taxon>
    </lineage>
</organism>
<dbReference type="SMART" id="SM00830">
    <property type="entry name" value="CM_2"/>
    <property type="match status" value="1"/>
</dbReference>
<gene>
    <name evidence="3" type="ORF">SAMN05661093_05617</name>
</gene>
<proteinExistence type="predicted"/>
<sequence>MGGLAIGPVDPFGPLAELAVRRVMLSDLVAAAKFGTGQQIDDPVREQQILDAVVAESVRRGMPSGPPAGFFRAQIEASKVVQNGLFKRWERHPDQRPARTPDLATEVRPQLDLLTEQILGQLHATVELWRPTMLCGIWRLDDIVHSLDELHRHAVAVSLRPIFAS</sequence>
<name>A0A1W2F7E6_KIBAR</name>
<dbReference type="PROSITE" id="PS51168">
    <property type="entry name" value="CHORISMATE_MUT_2"/>
    <property type="match status" value="1"/>
</dbReference>
<dbReference type="InterPro" id="IPR036263">
    <property type="entry name" value="Chorismate_II_sf"/>
</dbReference>
<reference evidence="3 4" key="1">
    <citation type="submission" date="2017-04" db="EMBL/GenBank/DDBJ databases">
        <authorList>
            <person name="Afonso C.L."/>
            <person name="Miller P.J."/>
            <person name="Scott M.A."/>
            <person name="Spackman E."/>
            <person name="Goraichik I."/>
            <person name="Dimitrov K.M."/>
            <person name="Suarez D.L."/>
            <person name="Swayne D.E."/>
        </authorList>
    </citation>
    <scope>NUCLEOTIDE SEQUENCE [LARGE SCALE GENOMIC DNA]</scope>
    <source>
        <strain evidence="3 4">DSM 43828</strain>
    </source>
</reference>
<dbReference type="InterPro" id="IPR036979">
    <property type="entry name" value="CM_dom_sf"/>
</dbReference>